<feature type="region of interest" description="Disordered" evidence="1">
    <location>
        <begin position="1"/>
        <end position="37"/>
    </location>
</feature>
<dbReference type="Pfam" id="PF00619">
    <property type="entry name" value="CARD"/>
    <property type="match status" value="1"/>
</dbReference>
<dbReference type="SUPFAM" id="SSF47986">
    <property type="entry name" value="DEATH domain"/>
    <property type="match status" value="1"/>
</dbReference>
<dbReference type="EMBL" id="LSMT01000184">
    <property type="protein sequence ID" value="PFX24166.1"/>
    <property type="molecule type" value="Genomic_DNA"/>
</dbReference>
<dbReference type="GO" id="GO:0042981">
    <property type="term" value="P:regulation of apoptotic process"/>
    <property type="evidence" value="ECO:0007669"/>
    <property type="project" value="InterPro"/>
</dbReference>
<dbReference type="Proteomes" id="UP000225706">
    <property type="component" value="Unassembled WGS sequence"/>
</dbReference>
<evidence type="ECO:0000313" key="3">
    <source>
        <dbReference type="EMBL" id="PFX24166.1"/>
    </source>
</evidence>
<dbReference type="PANTHER" id="PTHR46963:SF2">
    <property type="match status" value="1"/>
</dbReference>
<accession>A0A2B4S430</accession>
<dbReference type="PROSITE" id="PS50209">
    <property type="entry name" value="CARD"/>
    <property type="match status" value="1"/>
</dbReference>
<feature type="domain" description="CARD" evidence="2">
    <location>
        <begin position="17"/>
        <end position="112"/>
    </location>
</feature>
<dbReference type="AlphaFoldDB" id="A0A2B4S430"/>
<dbReference type="InterPro" id="IPR001315">
    <property type="entry name" value="CARD"/>
</dbReference>
<dbReference type="InterPro" id="IPR011029">
    <property type="entry name" value="DEATH-like_dom_sf"/>
</dbReference>
<sequence>MVKADESKMANADDGPMGKNKRENLRKVREQLQDMDSRQVLQRMSTISNKKNIPLVFTGQDEERILGILDDFERSNSLVAALQKRGDRAYDIFRQALEEVHPHLKNILPGGENEVADFKEKEKEGRKKASRTEERHEIREIEKTPPTELDGYWSQFVLAARIKTGKDYEPSSLRGILASVERHLSRYSYGKTIFKDSDFKKTRDALEPKQKELKRHGLGNRPKATTALTDDEIEILFDKKLLGLS</sequence>
<evidence type="ECO:0000259" key="2">
    <source>
        <dbReference type="PROSITE" id="PS50209"/>
    </source>
</evidence>
<keyword evidence="4" id="KW-1185">Reference proteome</keyword>
<organism evidence="3 4">
    <name type="scientific">Stylophora pistillata</name>
    <name type="common">Smooth cauliflower coral</name>
    <dbReference type="NCBI Taxonomy" id="50429"/>
    <lineage>
        <taxon>Eukaryota</taxon>
        <taxon>Metazoa</taxon>
        <taxon>Cnidaria</taxon>
        <taxon>Anthozoa</taxon>
        <taxon>Hexacorallia</taxon>
        <taxon>Scleractinia</taxon>
        <taxon>Astrocoeniina</taxon>
        <taxon>Pocilloporidae</taxon>
        <taxon>Stylophora</taxon>
    </lineage>
</organism>
<evidence type="ECO:0000256" key="1">
    <source>
        <dbReference type="SAM" id="MobiDB-lite"/>
    </source>
</evidence>
<feature type="compositionally biased region" description="Basic and acidic residues" evidence="1">
    <location>
        <begin position="20"/>
        <end position="37"/>
    </location>
</feature>
<dbReference type="CDD" id="cd01671">
    <property type="entry name" value="CARD"/>
    <property type="match status" value="1"/>
</dbReference>
<name>A0A2B4S430_STYPI</name>
<reference evidence="4" key="1">
    <citation type="journal article" date="2017" name="bioRxiv">
        <title>Comparative analysis of the genomes of Stylophora pistillata and Acropora digitifera provides evidence for extensive differences between species of corals.</title>
        <authorList>
            <person name="Voolstra C.R."/>
            <person name="Li Y."/>
            <person name="Liew Y.J."/>
            <person name="Baumgarten S."/>
            <person name="Zoccola D."/>
            <person name="Flot J.-F."/>
            <person name="Tambutte S."/>
            <person name="Allemand D."/>
            <person name="Aranda M."/>
        </authorList>
    </citation>
    <scope>NUCLEOTIDE SEQUENCE [LARGE SCALE GENOMIC DNA]</scope>
</reference>
<protein>
    <recommendedName>
        <fullName evidence="2">CARD domain-containing protein</fullName>
    </recommendedName>
</protein>
<dbReference type="OrthoDB" id="8891580at2759"/>
<evidence type="ECO:0000313" key="4">
    <source>
        <dbReference type="Proteomes" id="UP000225706"/>
    </source>
</evidence>
<dbReference type="Gene3D" id="1.10.533.10">
    <property type="entry name" value="Death Domain, Fas"/>
    <property type="match status" value="1"/>
</dbReference>
<dbReference type="PANTHER" id="PTHR46963">
    <property type="entry name" value="SIMILAR TO RIKEN CDNA E130308A19"/>
    <property type="match status" value="1"/>
</dbReference>
<dbReference type="InterPro" id="IPR042838">
    <property type="entry name" value="KIAA1958"/>
</dbReference>
<proteinExistence type="predicted"/>
<gene>
    <name evidence="3" type="ORF">AWC38_SpisGene11230</name>
</gene>
<comment type="caution">
    <text evidence="3">The sequence shown here is derived from an EMBL/GenBank/DDBJ whole genome shotgun (WGS) entry which is preliminary data.</text>
</comment>